<dbReference type="AlphaFoldDB" id="A0A6H5J1V3"/>
<protein>
    <submittedName>
        <fullName evidence="3">Uncharacterized protein</fullName>
    </submittedName>
</protein>
<dbReference type="EMBL" id="CADCXV010001305">
    <property type="protein sequence ID" value="CAB0043322.1"/>
    <property type="molecule type" value="Genomic_DNA"/>
</dbReference>
<keyword evidence="2" id="KW-0732">Signal</keyword>
<keyword evidence="4" id="KW-1185">Reference proteome</keyword>
<gene>
    <name evidence="3" type="ORF">TBRA_LOCUS14910</name>
</gene>
<evidence type="ECO:0000313" key="4">
    <source>
        <dbReference type="Proteomes" id="UP000479190"/>
    </source>
</evidence>
<reference evidence="3 4" key="1">
    <citation type="submission" date="2020-02" db="EMBL/GenBank/DDBJ databases">
        <authorList>
            <person name="Ferguson B K."/>
        </authorList>
    </citation>
    <scope>NUCLEOTIDE SEQUENCE [LARGE SCALE GENOMIC DNA]</scope>
</reference>
<feature type="region of interest" description="Disordered" evidence="1">
    <location>
        <begin position="260"/>
        <end position="300"/>
    </location>
</feature>
<dbReference type="Proteomes" id="UP000479190">
    <property type="component" value="Unassembled WGS sequence"/>
</dbReference>
<sequence>MILMAEVVLLLLLARASDRETEKERATREPHTRCHAIIDVARSLEYDSLSSARLAFILLPKGVRLALVINWIRSSSSSRALLVELLHEREPLLLLRSTNAARCSSCELLLGPLSSQLMLIDDPPRQVAAAAVAAAAMVVFVNWKILPLLLSRSHIQYTYIWEEVDAQRDALPRRSITTTERYRRFCVYNKSVGEYNTARARLGATPLVYIRSERANRSASRYILDIRSRRAPPSLATYRLFEKVASNTTNRAMLQKAPELATRTTKEMERESSSSSSIKPRYSIEKSSLRKEKGGEEGVVEKGLQSAIRVFARDSGSREGIGSKERG</sequence>
<evidence type="ECO:0000256" key="2">
    <source>
        <dbReference type="SAM" id="SignalP"/>
    </source>
</evidence>
<organism evidence="3 4">
    <name type="scientific">Trichogramma brassicae</name>
    <dbReference type="NCBI Taxonomy" id="86971"/>
    <lineage>
        <taxon>Eukaryota</taxon>
        <taxon>Metazoa</taxon>
        <taxon>Ecdysozoa</taxon>
        <taxon>Arthropoda</taxon>
        <taxon>Hexapoda</taxon>
        <taxon>Insecta</taxon>
        <taxon>Pterygota</taxon>
        <taxon>Neoptera</taxon>
        <taxon>Endopterygota</taxon>
        <taxon>Hymenoptera</taxon>
        <taxon>Apocrita</taxon>
        <taxon>Proctotrupomorpha</taxon>
        <taxon>Chalcidoidea</taxon>
        <taxon>Trichogrammatidae</taxon>
        <taxon>Trichogramma</taxon>
    </lineage>
</organism>
<evidence type="ECO:0000313" key="3">
    <source>
        <dbReference type="EMBL" id="CAB0043322.1"/>
    </source>
</evidence>
<feature type="signal peptide" evidence="2">
    <location>
        <begin position="1"/>
        <end position="18"/>
    </location>
</feature>
<feature type="chain" id="PRO_5026055668" evidence="2">
    <location>
        <begin position="19"/>
        <end position="327"/>
    </location>
</feature>
<accession>A0A6H5J1V3</accession>
<name>A0A6H5J1V3_9HYME</name>
<proteinExistence type="predicted"/>
<feature type="compositionally biased region" description="Basic and acidic residues" evidence="1">
    <location>
        <begin position="282"/>
        <end position="300"/>
    </location>
</feature>
<evidence type="ECO:0000256" key="1">
    <source>
        <dbReference type="SAM" id="MobiDB-lite"/>
    </source>
</evidence>